<evidence type="ECO:0000259" key="8">
    <source>
        <dbReference type="Pfam" id="PF15706"/>
    </source>
</evidence>
<dbReference type="InterPro" id="IPR055424">
    <property type="entry name" value="Ig_TMEM132_6th"/>
</dbReference>
<reference evidence="12" key="1">
    <citation type="submission" date="2021-01" db="EMBL/GenBank/DDBJ databases">
        <authorList>
            <person name="Li R."/>
            <person name="Bekaert M."/>
        </authorList>
    </citation>
    <scope>NUCLEOTIDE SEQUENCE</scope>
    <source>
        <strain evidence="12">Farmed</strain>
    </source>
</reference>
<feature type="domain" description="Transmembrane protein TMEM132 C-terminal" evidence="8">
    <location>
        <begin position="529"/>
        <end position="601"/>
    </location>
</feature>
<dbReference type="PANTHER" id="PTHR13388">
    <property type="entry name" value="DETONATOR, ISOFORM E"/>
    <property type="match status" value="1"/>
</dbReference>
<feature type="domain" description="Transmembrane protein TMEM132 fifth" evidence="10">
    <location>
        <begin position="168"/>
        <end position="303"/>
    </location>
</feature>
<dbReference type="Pfam" id="PF23486">
    <property type="entry name" value="Ig_TMEM132_5th"/>
    <property type="match status" value="1"/>
</dbReference>
<protein>
    <submittedName>
        <fullName evidence="12">TMEM132</fullName>
    </submittedName>
</protein>
<dbReference type="Proteomes" id="UP000597762">
    <property type="component" value="Unassembled WGS sequence"/>
</dbReference>
<keyword evidence="4 7" id="KW-1133">Transmembrane helix</keyword>
<dbReference type="InterPro" id="IPR031436">
    <property type="entry name" value="TMEM132_C"/>
</dbReference>
<name>A0A812CEH3_ACAPH</name>
<dbReference type="Pfam" id="PF15706">
    <property type="entry name" value="TMEM132_C"/>
    <property type="match status" value="1"/>
</dbReference>
<feature type="compositionally biased region" description="Basic residues" evidence="6">
    <location>
        <begin position="190"/>
        <end position="200"/>
    </location>
</feature>
<dbReference type="EMBL" id="CAHIKZ030001369">
    <property type="protein sequence ID" value="CAE1261456.1"/>
    <property type="molecule type" value="Genomic_DNA"/>
</dbReference>
<keyword evidence="13" id="KW-1185">Reference proteome</keyword>
<keyword evidence="3 7" id="KW-0812">Transmembrane</keyword>
<dbReference type="InterPro" id="IPR055423">
    <property type="entry name" value="Ig_TMEM132_5th"/>
</dbReference>
<comment type="caution">
    <text evidence="12">The sequence shown here is derived from an EMBL/GenBank/DDBJ whole genome shotgun (WGS) entry which is preliminary data.</text>
</comment>
<feature type="region of interest" description="Disordered" evidence="6">
    <location>
        <begin position="642"/>
        <end position="675"/>
    </location>
</feature>
<feature type="domain" description="Transmembrane protein family 132 fourth" evidence="9">
    <location>
        <begin position="69"/>
        <end position="163"/>
    </location>
</feature>
<evidence type="ECO:0000313" key="13">
    <source>
        <dbReference type="Proteomes" id="UP000597762"/>
    </source>
</evidence>
<dbReference type="AlphaFoldDB" id="A0A812CEH3"/>
<evidence type="ECO:0000313" key="12">
    <source>
        <dbReference type="EMBL" id="CAE1261456.1"/>
    </source>
</evidence>
<evidence type="ECO:0000256" key="1">
    <source>
        <dbReference type="ARBA" id="ARBA00004479"/>
    </source>
</evidence>
<evidence type="ECO:0000259" key="9">
    <source>
        <dbReference type="Pfam" id="PF16070"/>
    </source>
</evidence>
<feature type="transmembrane region" description="Helical" evidence="7">
    <location>
        <begin position="737"/>
        <end position="757"/>
    </location>
</feature>
<keyword evidence="5 7" id="KW-0472">Membrane</keyword>
<evidence type="ECO:0000256" key="3">
    <source>
        <dbReference type="ARBA" id="ARBA00022692"/>
    </source>
</evidence>
<comment type="similarity">
    <text evidence="2">Belongs to the TMEM132 family.</text>
</comment>
<proteinExistence type="inferred from homology"/>
<feature type="region of interest" description="Disordered" evidence="6">
    <location>
        <begin position="186"/>
        <end position="210"/>
    </location>
</feature>
<feature type="domain" description="Transmembrane protein TMEM132 sixth" evidence="11">
    <location>
        <begin position="304"/>
        <end position="421"/>
    </location>
</feature>
<gene>
    <name evidence="12" type="ORF">SPHA_32835</name>
</gene>
<dbReference type="PANTHER" id="PTHR13388:SF11">
    <property type="entry name" value="DETONATOR, ISOFORM E"/>
    <property type="match status" value="1"/>
</dbReference>
<accession>A0A812CEH3</accession>
<dbReference type="Pfam" id="PF16070">
    <property type="entry name" value="Ig_TMEM132_4th"/>
    <property type="match status" value="1"/>
</dbReference>
<feature type="transmembrane region" description="Helical" evidence="7">
    <location>
        <begin position="545"/>
        <end position="570"/>
    </location>
</feature>
<sequence length="759" mass="83915">MNISLPLSYNSSLPSFLPPLFSFNELNRILLFIHPLPSFSFLLHFLFIILFFFFSLLTSFLSFSLCLIALLLKVTEIMNVAALTGQIQTYPLQIFVVNDEGNIHDVTWLTSCHSSNDNVLKVSKNCSFIYVDGKEKLGSRNVTVIAKSRQLVAFTHVTVWMPEERLNVQLSDNKLSQIKRWKTPKDGTAIRRKKREKNNHHSNAAEDPHRSMCRLRYQQTTVDVYASFCILENGKLQYYTGKKTYLRVTDLVKDRLRMSDPRIASLNGNIIVGQAPGLTEIQVLSPTGRVMAAKEIRVGHDKVSVQRLVVNIVSGINLEVREAALNDPTTILALLHVENKLKAKFQEAILDIALEFTDKTTVALKDISPVDYKLEVVSLNRQVIKVPRPFGLPYQPAIIATGSGEGPLLNVSLRLVHRCSRKNMHPLVSELTQVHVQFTKKQTYLDNLQSDGHYDNKVSDRWNKPAPKSSESVATIDVSAQNNNKIYLDKVKGGAKPITKDKRPQQIVSVEGYIDEDTAAPHAGPKSEPQLQQVVKAPRLSVLEIIMYVLLAVFCMAIIVFTVNCVVFTVRYRRKQMPKDTRSGTEPVTSARDWVWVGQATLERNAINTRCSQTLMPEEDFNGNQMRARLYSGTGSTGSSASASASSAASGGAGSGGGGNGGSGGGAGSSSNRNSTVSTYMGSECSIRITANPLPPEAATGSDERVCISLDVIYYFSLSDFSLIIHSSFLHVSDNTLLSASLPISPFIVSYFFLYLIPA</sequence>
<organism evidence="12 13">
    <name type="scientific">Acanthosepion pharaonis</name>
    <name type="common">Pharaoh cuttlefish</name>
    <name type="synonym">Sepia pharaonis</name>
    <dbReference type="NCBI Taxonomy" id="158019"/>
    <lineage>
        <taxon>Eukaryota</taxon>
        <taxon>Metazoa</taxon>
        <taxon>Spiralia</taxon>
        <taxon>Lophotrochozoa</taxon>
        <taxon>Mollusca</taxon>
        <taxon>Cephalopoda</taxon>
        <taxon>Coleoidea</taxon>
        <taxon>Decapodiformes</taxon>
        <taxon>Sepiida</taxon>
        <taxon>Sepiina</taxon>
        <taxon>Sepiidae</taxon>
        <taxon>Acanthosepion</taxon>
    </lineage>
</organism>
<evidence type="ECO:0000256" key="2">
    <source>
        <dbReference type="ARBA" id="ARBA00006166"/>
    </source>
</evidence>
<feature type="compositionally biased region" description="Gly residues" evidence="6">
    <location>
        <begin position="651"/>
        <end position="668"/>
    </location>
</feature>
<evidence type="ECO:0000259" key="10">
    <source>
        <dbReference type="Pfam" id="PF23486"/>
    </source>
</evidence>
<evidence type="ECO:0000256" key="4">
    <source>
        <dbReference type="ARBA" id="ARBA00022989"/>
    </source>
</evidence>
<dbReference type="InterPro" id="IPR031437">
    <property type="entry name" value="Ig_TMEM132_4th"/>
</dbReference>
<dbReference type="Pfam" id="PF23487">
    <property type="entry name" value="Ig_TMEM132_6th"/>
    <property type="match status" value="1"/>
</dbReference>
<evidence type="ECO:0000259" key="11">
    <source>
        <dbReference type="Pfam" id="PF23487"/>
    </source>
</evidence>
<evidence type="ECO:0000256" key="7">
    <source>
        <dbReference type="SAM" id="Phobius"/>
    </source>
</evidence>
<dbReference type="GO" id="GO:0016020">
    <property type="term" value="C:membrane"/>
    <property type="evidence" value="ECO:0007669"/>
    <property type="project" value="UniProtKB-SubCell"/>
</dbReference>
<comment type="subcellular location">
    <subcellularLocation>
        <location evidence="1">Membrane</location>
        <topology evidence="1">Single-pass type I membrane protein</topology>
    </subcellularLocation>
</comment>
<dbReference type="OrthoDB" id="10026202at2759"/>
<feature type="transmembrane region" description="Helical" evidence="7">
    <location>
        <begin position="45"/>
        <end position="72"/>
    </location>
</feature>
<evidence type="ECO:0000256" key="6">
    <source>
        <dbReference type="SAM" id="MobiDB-lite"/>
    </source>
</evidence>
<evidence type="ECO:0000256" key="5">
    <source>
        <dbReference type="ARBA" id="ARBA00023136"/>
    </source>
</evidence>
<dbReference type="InterPro" id="IPR026307">
    <property type="entry name" value="TMEM132"/>
</dbReference>